<evidence type="ECO:0000313" key="1">
    <source>
        <dbReference type="EMBL" id="CEK63971.1"/>
    </source>
</evidence>
<evidence type="ECO:0000313" key="2">
    <source>
        <dbReference type="EMBL" id="CEK63972.1"/>
    </source>
</evidence>
<dbReference type="EMBL" id="HACG01017106">
    <property type="protein sequence ID" value="CEK63971.1"/>
    <property type="molecule type" value="Transcribed_RNA"/>
</dbReference>
<accession>A0A0B6Z6J0</accession>
<dbReference type="AlphaFoldDB" id="A0A0B6Z6J0"/>
<protein>
    <submittedName>
        <fullName evidence="2">Uncharacterized protein</fullName>
    </submittedName>
</protein>
<proteinExistence type="predicted"/>
<sequence length="88" mass="10208">LELLPVDCSILTEIDPTIWVKIRCNKVNPWSLDPNIAKSSLRTQTLCRSFYETVTDESLLISLGHRLLVAHKKERYVCPCLEYRNCED</sequence>
<feature type="non-terminal residue" evidence="2">
    <location>
        <position position="1"/>
    </location>
</feature>
<gene>
    <name evidence="2" type="primary">ORF50179</name>
    <name evidence="1" type="synonym">ORF50177</name>
</gene>
<name>A0A0B6Z6J0_9EUPU</name>
<reference evidence="2" key="1">
    <citation type="submission" date="2014-12" db="EMBL/GenBank/DDBJ databases">
        <title>Insight into the proteome of Arion vulgaris.</title>
        <authorList>
            <person name="Aradska J."/>
            <person name="Bulat T."/>
            <person name="Smidak R."/>
            <person name="Sarate P."/>
            <person name="Gangsoo J."/>
            <person name="Sialana F."/>
            <person name="Bilban M."/>
            <person name="Lubec G."/>
        </authorList>
    </citation>
    <scope>NUCLEOTIDE SEQUENCE</scope>
    <source>
        <tissue evidence="2">Skin</tissue>
    </source>
</reference>
<organism evidence="2">
    <name type="scientific">Arion vulgaris</name>
    <dbReference type="NCBI Taxonomy" id="1028688"/>
    <lineage>
        <taxon>Eukaryota</taxon>
        <taxon>Metazoa</taxon>
        <taxon>Spiralia</taxon>
        <taxon>Lophotrochozoa</taxon>
        <taxon>Mollusca</taxon>
        <taxon>Gastropoda</taxon>
        <taxon>Heterobranchia</taxon>
        <taxon>Euthyneura</taxon>
        <taxon>Panpulmonata</taxon>
        <taxon>Eupulmonata</taxon>
        <taxon>Stylommatophora</taxon>
        <taxon>Helicina</taxon>
        <taxon>Arionoidea</taxon>
        <taxon>Arionidae</taxon>
        <taxon>Arion</taxon>
    </lineage>
</organism>
<dbReference type="EMBL" id="HACG01017107">
    <property type="protein sequence ID" value="CEK63972.1"/>
    <property type="molecule type" value="Transcribed_RNA"/>
</dbReference>